<comment type="caution">
    <text evidence="4">The sequence shown here is derived from an EMBL/GenBank/DDBJ whole genome shotgun (WGS) entry which is preliminary data.</text>
</comment>
<evidence type="ECO:0000313" key="4">
    <source>
        <dbReference type="EMBL" id="TDU83799.1"/>
    </source>
</evidence>
<dbReference type="Proteomes" id="UP000295151">
    <property type="component" value="Unassembled WGS sequence"/>
</dbReference>
<dbReference type="AlphaFoldDB" id="A0A4R7SXZ7"/>
<dbReference type="InterPro" id="IPR022712">
    <property type="entry name" value="Beta_Casp"/>
</dbReference>
<dbReference type="Pfam" id="PF10996">
    <property type="entry name" value="Beta-Casp"/>
    <property type="match status" value="1"/>
</dbReference>
<dbReference type="PANTHER" id="PTHR11203">
    <property type="entry name" value="CLEAVAGE AND POLYADENYLATION SPECIFICITY FACTOR FAMILY MEMBER"/>
    <property type="match status" value="1"/>
</dbReference>
<dbReference type="InterPro" id="IPR001279">
    <property type="entry name" value="Metallo-B-lactamas"/>
</dbReference>
<dbReference type="Pfam" id="PF07521">
    <property type="entry name" value="RMMBL"/>
    <property type="match status" value="1"/>
</dbReference>
<feature type="domain" description="Metallo-beta-lactamase" evidence="2">
    <location>
        <begin position="16"/>
        <end position="233"/>
    </location>
</feature>
<keyword evidence="5" id="KW-1185">Reference proteome</keyword>
<protein>
    <submittedName>
        <fullName evidence="4">Metallo-beta-lactamase family protein</fullName>
    </submittedName>
</protein>
<dbReference type="InterPro" id="IPR036866">
    <property type="entry name" value="RibonucZ/Hydroxyglut_hydro"/>
</dbReference>
<evidence type="ECO:0000259" key="3">
    <source>
        <dbReference type="SMART" id="SM01027"/>
    </source>
</evidence>
<dbReference type="GO" id="GO:0016787">
    <property type="term" value="F:hydrolase activity"/>
    <property type="evidence" value="ECO:0007669"/>
    <property type="project" value="UniProtKB-KW"/>
</dbReference>
<organism evidence="4 5">
    <name type="scientific">Kribbella voronezhensis</name>
    <dbReference type="NCBI Taxonomy" id="2512212"/>
    <lineage>
        <taxon>Bacteria</taxon>
        <taxon>Bacillati</taxon>
        <taxon>Actinomycetota</taxon>
        <taxon>Actinomycetes</taxon>
        <taxon>Propionibacteriales</taxon>
        <taxon>Kribbellaceae</taxon>
        <taxon>Kribbella</taxon>
    </lineage>
</organism>
<dbReference type="SMART" id="SM01027">
    <property type="entry name" value="Beta-Casp"/>
    <property type="match status" value="1"/>
</dbReference>
<name>A0A4R7SXZ7_9ACTN</name>
<reference evidence="4 5" key="1">
    <citation type="submission" date="2019-03" db="EMBL/GenBank/DDBJ databases">
        <title>Genomic Encyclopedia of Type Strains, Phase III (KMG-III): the genomes of soil and plant-associated and newly described type strains.</title>
        <authorList>
            <person name="Whitman W."/>
        </authorList>
    </citation>
    <scope>NUCLEOTIDE SEQUENCE [LARGE SCALE GENOMIC DNA]</scope>
    <source>
        <strain evidence="4 5">VKM Ac-2575</strain>
    </source>
</reference>
<dbReference type="RefSeq" id="WP_133983309.1">
    <property type="nucleotide sequence ID" value="NZ_SOCE01000002.1"/>
</dbReference>
<dbReference type="PANTHER" id="PTHR11203:SF37">
    <property type="entry name" value="INTEGRATOR COMPLEX SUBUNIT 11"/>
    <property type="match status" value="1"/>
</dbReference>
<evidence type="ECO:0000256" key="1">
    <source>
        <dbReference type="ARBA" id="ARBA00022801"/>
    </source>
</evidence>
<dbReference type="InterPro" id="IPR050698">
    <property type="entry name" value="MBL"/>
</dbReference>
<gene>
    <name evidence="4" type="ORF">EV138_6263</name>
</gene>
<evidence type="ECO:0000313" key="5">
    <source>
        <dbReference type="Proteomes" id="UP000295151"/>
    </source>
</evidence>
<keyword evidence="1" id="KW-0378">Hydrolase</keyword>
<dbReference type="InterPro" id="IPR011108">
    <property type="entry name" value="RMMBL"/>
</dbReference>
<proteinExistence type="predicted"/>
<dbReference type="SUPFAM" id="SSF56281">
    <property type="entry name" value="Metallo-hydrolase/oxidoreductase"/>
    <property type="match status" value="1"/>
</dbReference>
<feature type="domain" description="Beta-Casp" evidence="3">
    <location>
        <begin position="251"/>
        <end position="373"/>
    </location>
</feature>
<dbReference type="Gene3D" id="3.40.50.10890">
    <property type="match status" value="1"/>
</dbReference>
<dbReference type="GO" id="GO:0004521">
    <property type="term" value="F:RNA endonuclease activity"/>
    <property type="evidence" value="ECO:0007669"/>
    <property type="project" value="TreeGrafter"/>
</dbReference>
<dbReference type="OrthoDB" id="2971563at2"/>
<evidence type="ECO:0000259" key="2">
    <source>
        <dbReference type="SMART" id="SM00849"/>
    </source>
</evidence>
<dbReference type="Pfam" id="PF00753">
    <property type="entry name" value="Lactamase_B"/>
    <property type="match status" value="1"/>
</dbReference>
<dbReference type="EMBL" id="SOCE01000002">
    <property type="protein sequence ID" value="TDU83799.1"/>
    <property type="molecule type" value="Genomic_DNA"/>
</dbReference>
<dbReference type="CDD" id="cd16295">
    <property type="entry name" value="TTHA0252-CPSF-like_MBL-fold"/>
    <property type="match status" value="1"/>
</dbReference>
<accession>A0A4R7SXZ7</accession>
<dbReference type="SMART" id="SM00849">
    <property type="entry name" value="Lactamase_B"/>
    <property type="match status" value="1"/>
</dbReference>
<dbReference type="Gene3D" id="3.60.15.10">
    <property type="entry name" value="Ribonuclease Z/Hydroxyacylglutathione hydrolase-like"/>
    <property type="match status" value="1"/>
</dbReference>
<sequence>MTAGVLTFLGAAGTVTGSKFLYEEEGQRYLTDCGVFQGEAVWRRRNWDEFPVDPASLRAVVLTHAHLDHCGYLPALVRQGFRGPVICSESTADVAAIVLRDAAHLQEEDAEQARAGNYSRHDPPLPLFDTADAERAIALFQPVGDSKTELPGGTAVTLHRAGHILGSTFAVLERHGHRLLVSGDLGRQSHPLLRPPATPPAADAVVIESTYGNRKHTPMDRERLGRLITMTAHRGGTTLIPAFAVDRTAIVLHTLAGLAHDGLIPYLPVYVDSPMALNALNAYRTAIEEKAPELRDDLTGPGDPFDPGDLRLVHSADESQRLNNPGRPCIIVSASGMATGGRVLHHLRYQLPDRRNTVLLTGFQVPGTRGRSLLEGATSVKIHGRYVPVRAQVADFPEFSAHADSDELIGWLAASPEPPQTVYVVHGEPDARQALVDRISTELGWLAVAPQHLERVRLW</sequence>